<dbReference type="SUPFAM" id="SSF47384">
    <property type="entry name" value="Homodimeric domain of signal transducing histidine kinase"/>
    <property type="match status" value="1"/>
</dbReference>
<dbReference type="InterPro" id="IPR036097">
    <property type="entry name" value="HisK_dim/P_sf"/>
</dbReference>
<dbReference type="GO" id="GO:0030295">
    <property type="term" value="F:protein kinase activator activity"/>
    <property type="evidence" value="ECO:0007669"/>
    <property type="project" value="TreeGrafter"/>
</dbReference>
<evidence type="ECO:0000256" key="5">
    <source>
        <dbReference type="ARBA" id="ARBA00022679"/>
    </source>
</evidence>
<dbReference type="SMART" id="SM00387">
    <property type="entry name" value="HATPase_c"/>
    <property type="match status" value="1"/>
</dbReference>
<dbReference type="GO" id="GO:0005886">
    <property type="term" value="C:plasma membrane"/>
    <property type="evidence" value="ECO:0007669"/>
    <property type="project" value="UniProtKB-SubCell"/>
</dbReference>
<feature type="region of interest" description="Disordered" evidence="9">
    <location>
        <begin position="547"/>
        <end position="568"/>
    </location>
</feature>
<keyword evidence="7" id="KW-0902">Two-component regulatory system</keyword>
<dbReference type="Proteomes" id="UP000278962">
    <property type="component" value="Unassembled WGS sequence"/>
</dbReference>
<evidence type="ECO:0000256" key="8">
    <source>
        <dbReference type="ARBA" id="ARBA00039401"/>
    </source>
</evidence>
<keyword evidence="13" id="KW-1185">Reference proteome</keyword>
<dbReference type="EC" id="2.7.13.3" evidence="3"/>
<evidence type="ECO:0000256" key="4">
    <source>
        <dbReference type="ARBA" id="ARBA00022553"/>
    </source>
</evidence>
<keyword evidence="4" id="KW-0597">Phosphoprotein</keyword>
<comment type="subcellular location">
    <subcellularLocation>
        <location evidence="2">Cell membrane</location>
    </subcellularLocation>
</comment>
<dbReference type="RefSeq" id="WP_211339965.1">
    <property type="nucleotide sequence ID" value="NZ_RBIL01000001.1"/>
</dbReference>
<dbReference type="InterPro" id="IPR005467">
    <property type="entry name" value="His_kinase_dom"/>
</dbReference>
<name>A0A660LGK4_9ACTN</name>
<dbReference type="Pfam" id="PF02518">
    <property type="entry name" value="HATPase_c"/>
    <property type="match status" value="1"/>
</dbReference>
<dbReference type="GO" id="GO:0000155">
    <property type="term" value="F:phosphorelay sensor kinase activity"/>
    <property type="evidence" value="ECO:0007669"/>
    <property type="project" value="InterPro"/>
</dbReference>
<gene>
    <name evidence="12" type="ORF">C8N24_2920</name>
</gene>
<dbReference type="InterPro" id="IPR003594">
    <property type="entry name" value="HATPase_dom"/>
</dbReference>
<reference evidence="12 13" key="1">
    <citation type="submission" date="2018-10" db="EMBL/GenBank/DDBJ databases">
        <title>Genomic Encyclopedia of Archaeal and Bacterial Type Strains, Phase II (KMG-II): from individual species to whole genera.</title>
        <authorList>
            <person name="Goeker M."/>
        </authorList>
    </citation>
    <scope>NUCLEOTIDE SEQUENCE [LARGE SCALE GENOMIC DNA]</scope>
    <source>
        <strain evidence="12 13">DSM 14954</strain>
    </source>
</reference>
<evidence type="ECO:0000256" key="10">
    <source>
        <dbReference type="SAM" id="Phobius"/>
    </source>
</evidence>
<evidence type="ECO:0000256" key="9">
    <source>
        <dbReference type="SAM" id="MobiDB-lite"/>
    </source>
</evidence>
<dbReference type="Gene3D" id="3.30.565.10">
    <property type="entry name" value="Histidine kinase-like ATPase, C-terminal domain"/>
    <property type="match status" value="1"/>
</dbReference>
<evidence type="ECO:0000256" key="1">
    <source>
        <dbReference type="ARBA" id="ARBA00000085"/>
    </source>
</evidence>
<dbReference type="CDD" id="cd00082">
    <property type="entry name" value="HisKA"/>
    <property type="match status" value="1"/>
</dbReference>
<dbReference type="GO" id="GO:0000156">
    <property type="term" value="F:phosphorelay response regulator activity"/>
    <property type="evidence" value="ECO:0007669"/>
    <property type="project" value="TreeGrafter"/>
</dbReference>
<dbReference type="InterPro" id="IPR036890">
    <property type="entry name" value="HATPase_C_sf"/>
</dbReference>
<evidence type="ECO:0000256" key="6">
    <source>
        <dbReference type="ARBA" id="ARBA00022777"/>
    </source>
</evidence>
<dbReference type="PROSITE" id="PS50109">
    <property type="entry name" value="HIS_KIN"/>
    <property type="match status" value="1"/>
</dbReference>
<dbReference type="PANTHER" id="PTHR42878">
    <property type="entry name" value="TWO-COMPONENT HISTIDINE KINASE"/>
    <property type="match status" value="1"/>
</dbReference>
<dbReference type="InterPro" id="IPR004358">
    <property type="entry name" value="Sig_transdc_His_kin-like_C"/>
</dbReference>
<comment type="caution">
    <text evidence="12">The sequence shown here is derived from an EMBL/GenBank/DDBJ whole genome shotgun (WGS) entry which is preliminary data.</text>
</comment>
<comment type="catalytic activity">
    <reaction evidence="1">
        <text>ATP + protein L-histidine = ADP + protein N-phospho-L-histidine.</text>
        <dbReference type="EC" id="2.7.13.3"/>
    </reaction>
</comment>
<keyword evidence="10" id="KW-0472">Membrane</keyword>
<evidence type="ECO:0000313" key="13">
    <source>
        <dbReference type="Proteomes" id="UP000278962"/>
    </source>
</evidence>
<accession>A0A660LGK4</accession>
<evidence type="ECO:0000256" key="3">
    <source>
        <dbReference type="ARBA" id="ARBA00012438"/>
    </source>
</evidence>
<evidence type="ECO:0000256" key="2">
    <source>
        <dbReference type="ARBA" id="ARBA00004236"/>
    </source>
</evidence>
<dbReference type="InterPro" id="IPR003661">
    <property type="entry name" value="HisK_dim/P_dom"/>
</dbReference>
<proteinExistence type="predicted"/>
<dbReference type="EMBL" id="RBIL01000001">
    <property type="protein sequence ID" value="RKQ93060.1"/>
    <property type="molecule type" value="Genomic_DNA"/>
</dbReference>
<feature type="transmembrane region" description="Helical" evidence="10">
    <location>
        <begin position="260"/>
        <end position="280"/>
    </location>
</feature>
<sequence>MVVGIAAAVVIGALVLVGMQLRDTQTSSRAQLLERFHDRAEVVSALMQAVISSAAASSELTQRYGAADVDGVALDRAVAEGRLAYALLLDRDGEIARSRTLAATTRSRLLASHGARTTLRGAPVWLSDIEAADGPGSPVVIDLAVAFDTPSGRRVLITGLPTTLFSAFLGSYLQRVPGRRGSAYVVDSRGVVVATRDPRTRVGEPVAEPGLIAAFRMGESGMFTGDRRFTTAPIQSSAWKTVLTAPDGALLESISGQRKWLPWLIYGALAVLAFAFLALLRQLVSRSAALSSSNQQLAATNARLANANTMLRHAAELARSNAELEQFASIASHDLQEPLRKVQTFAAHLSATEKDRLSEEGQDFLQRMNTAAGRMRTLIDDLLMFSRVSTKGRPFVPVDLGDVVAQVLLDLEISIQESGAKLTIGPLPTVAADPVQMRQLLQNLLGNALKFRRPDVPPEITLRATVTDGIADLEITDNGLGFEPQYATRIFRAFERLHGASAYPGTGIGLALCRKIVDRHNGTIAATSVLGEGATFTIRLPVEQPADAAPTMPLLPDPVDEETPHALI</sequence>
<evidence type="ECO:0000256" key="7">
    <source>
        <dbReference type="ARBA" id="ARBA00023012"/>
    </source>
</evidence>
<dbReference type="GO" id="GO:0007234">
    <property type="term" value="P:osmosensory signaling via phosphorelay pathway"/>
    <property type="evidence" value="ECO:0007669"/>
    <property type="project" value="TreeGrafter"/>
</dbReference>
<organism evidence="12 13">
    <name type="scientific">Solirubrobacter pauli</name>
    <dbReference type="NCBI Taxonomy" id="166793"/>
    <lineage>
        <taxon>Bacteria</taxon>
        <taxon>Bacillati</taxon>
        <taxon>Actinomycetota</taxon>
        <taxon>Thermoleophilia</taxon>
        <taxon>Solirubrobacterales</taxon>
        <taxon>Solirubrobacteraceae</taxon>
        <taxon>Solirubrobacter</taxon>
    </lineage>
</organism>
<dbReference type="SUPFAM" id="SSF55874">
    <property type="entry name" value="ATPase domain of HSP90 chaperone/DNA topoisomerase II/histidine kinase"/>
    <property type="match status" value="1"/>
</dbReference>
<evidence type="ECO:0000313" key="12">
    <source>
        <dbReference type="EMBL" id="RKQ93060.1"/>
    </source>
</evidence>
<dbReference type="FunFam" id="3.30.565.10:FF:000006">
    <property type="entry name" value="Sensor histidine kinase WalK"/>
    <property type="match status" value="1"/>
</dbReference>
<dbReference type="CDD" id="cd18774">
    <property type="entry name" value="PDC2_HK_sensor"/>
    <property type="match status" value="1"/>
</dbReference>
<evidence type="ECO:0000259" key="11">
    <source>
        <dbReference type="PROSITE" id="PS50109"/>
    </source>
</evidence>
<dbReference type="Pfam" id="PF00512">
    <property type="entry name" value="HisKA"/>
    <property type="match status" value="1"/>
</dbReference>
<feature type="domain" description="Histidine kinase" evidence="11">
    <location>
        <begin position="330"/>
        <end position="544"/>
    </location>
</feature>
<keyword evidence="6" id="KW-0418">Kinase</keyword>
<dbReference type="PRINTS" id="PR00344">
    <property type="entry name" value="BCTRLSENSOR"/>
</dbReference>
<dbReference type="Gene3D" id="1.10.287.130">
    <property type="match status" value="1"/>
</dbReference>
<dbReference type="SMART" id="SM00388">
    <property type="entry name" value="HisKA"/>
    <property type="match status" value="1"/>
</dbReference>
<protein>
    <recommendedName>
        <fullName evidence="8">Sensor-like histidine kinase SenX3</fullName>
        <ecNumber evidence="3">2.7.13.3</ecNumber>
    </recommendedName>
</protein>
<dbReference type="AlphaFoldDB" id="A0A660LGK4"/>
<dbReference type="PANTHER" id="PTHR42878:SF15">
    <property type="entry name" value="BACTERIOPHYTOCHROME"/>
    <property type="match status" value="1"/>
</dbReference>
<dbReference type="InterPro" id="IPR050351">
    <property type="entry name" value="BphY/WalK/GraS-like"/>
</dbReference>
<keyword evidence="5" id="KW-0808">Transferase</keyword>
<keyword evidence="10" id="KW-0812">Transmembrane</keyword>
<keyword evidence="10" id="KW-1133">Transmembrane helix</keyword>